<organism evidence="5 6">
    <name type="scientific">Amphimedon queenslandica</name>
    <name type="common">Sponge</name>
    <dbReference type="NCBI Taxonomy" id="400682"/>
    <lineage>
        <taxon>Eukaryota</taxon>
        <taxon>Metazoa</taxon>
        <taxon>Porifera</taxon>
        <taxon>Demospongiae</taxon>
        <taxon>Heteroscleromorpha</taxon>
        <taxon>Haplosclerida</taxon>
        <taxon>Niphatidae</taxon>
        <taxon>Amphimedon</taxon>
    </lineage>
</organism>
<evidence type="ECO:0000256" key="1">
    <source>
        <dbReference type="ARBA" id="ARBA00022737"/>
    </source>
</evidence>
<keyword evidence="1" id="KW-0677">Repeat</keyword>
<feature type="repeat" description="ANK" evidence="3">
    <location>
        <begin position="118"/>
        <end position="141"/>
    </location>
</feature>
<dbReference type="PROSITE" id="PS50297">
    <property type="entry name" value="ANK_REP_REGION"/>
    <property type="match status" value="1"/>
</dbReference>
<dbReference type="PANTHER" id="PTHR24198:SF165">
    <property type="entry name" value="ANKYRIN REPEAT-CONTAINING PROTEIN-RELATED"/>
    <property type="match status" value="1"/>
</dbReference>
<dbReference type="Proteomes" id="UP000007879">
    <property type="component" value="Unassembled WGS sequence"/>
</dbReference>
<keyword evidence="4" id="KW-0472">Membrane</keyword>
<dbReference type="EnsemblMetazoa" id="XM_019998511.1">
    <property type="protein sequence ID" value="XP_019854070.1"/>
    <property type="gene ID" value="LOC109583260"/>
</dbReference>
<name>A0AAN0JAI7_AMPQE</name>
<keyword evidence="4" id="KW-0812">Transmembrane</keyword>
<accession>A0AAN0JAI7</accession>
<dbReference type="SMART" id="SM00248">
    <property type="entry name" value="ANK"/>
    <property type="match status" value="3"/>
</dbReference>
<keyword evidence="4" id="KW-1133">Transmembrane helix</keyword>
<dbReference type="RefSeq" id="XP_019854070.1">
    <property type="nucleotide sequence ID" value="XM_019998511.1"/>
</dbReference>
<dbReference type="InterPro" id="IPR036770">
    <property type="entry name" value="Ankyrin_rpt-contain_sf"/>
</dbReference>
<dbReference type="Gene3D" id="1.25.40.20">
    <property type="entry name" value="Ankyrin repeat-containing domain"/>
    <property type="match status" value="1"/>
</dbReference>
<keyword evidence="6" id="KW-1185">Reference proteome</keyword>
<protein>
    <submittedName>
        <fullName evidence="5">Uncharacterized protein</fullName>
    </submittedName>
</protein>
<dbReference type="GeneID" id="109583260"/>
<dbReference type="Pfam" id="PF12796">
    <property type="entry name" value="Ank_2"/>
    <property type="match status" value="1"/>
</dbReference>
<dbReference type="KEGG" id="aqu:109583260"/>
<dbReference type="InterPro" id="IPR002110">
    <property type="entry name" value="Ankyrin_rpt"/>
</dbReference>
<dbReference type="AlphaFoldDB" id="A0AAN0JAI7"/>
<evidence type="ECO:0000256" key="2">
    <source>
        <dbReference type="ARBA" id="ARBA00023043"/>
    </source>
</evidence>
<reference evidence="5" key="2">
    <citation type="submission" date="2024-06" db="UniProtKB">
        <authorList>
            <consortium name="EnsemblMetazoa"/>
        </authorList>
    </citation>
    <scope>IDENTIFICATION</scope>
</reference>
<keyword evidence="2 3" id="KW-0040">ANK repeat</keyword>
<sequence>MIDIGQWRAVIGGWNCCKTSVSTKVGGSSERHLDRAGLLLVLGSSLILGALFRLFLCSLILLSGDVELNPGPTRKYNRTKVEDIGSLIFACKSKSNDIGLVRQLVNDKHCNVNVKGKDGCTPLHHACRSGHFEIVKILTNHPQCDIEAEDNSKHRPLHKACVSGNIDIVHHLVIDKHCDVNAKVKNVVLKLKTNPNTDHYTKHVRQGM</sequence>
<proteinExistence type="predicted"/>
<dbReference type="PANTHER" id="PTHR24198">
    <property type="entry name" value="ANKYRIN REPEAT AND PROTEIN KINASE DOMAIN-CONTAINING PROTEIN"/>
    <property type="match status" value="1"/>
</dbReference>
<evidence type="ECO:0000256" key="4">
    <source>
        <dbReference type="SAM" id="Phobius"/>
    </source>
</evidence>
<evidence type="ECO:0000313" key="5">
    <source>
        <dbReference type="EnsemblMetazoa" id="XP_019854070.1"/>
    </source>
</evidence>
<evidence type="ECO:0000256" key="3">
    <source>
        <dbReference type="PROSITE-ProRule" id="PRU00023"/>
    </source>
</evidence>
<reference evidence="6" key="1">
    <citation type="journal article" date="2010" name="Nature">
        <title>The Amphimedon queenslandica genome and the evolution of animal complexity.</title>
        <authorList>
            <person name="Srivastava M."/>
            <person name="Simakov O."/>
            <person name="Chapman J."/>
            <person name="Fahey B."/>
            <person name="Gauthier M.E."/>
            <person name="Mitros T."/>
            <person name="Richards G.S."/>
            <person name="Conaco C."/>
            <person name="Dacre M."/>
            <person name="Hellsten U."/>
            <person name="Larroux C."/>
            <person name="Putnam N.H."/>
            <person name="Stanke M."/>
            <person name="Adamska M."/>
            <person name="Darling A."/>
            <person name="Degnan S.M."/>
            <person name="Oakley T.H."/>
            <person name="Plachetzki D.C."/>
            <person name="Zhai Y."/>
            <person name="Adamski M."/>
            <person name="Calcino A."/>
            <person name="Cummins S.F."/>
            <person name="Goodstein D.M."/>
            <person name="Harris C."/>
            <person name="Jackson D.J."/>
            <person name="Leys S.P."/>
            <person name="Shu S."/>
            <person name="Woodcroft B.J."/>
            <person name="Vervoort M."/>
            <person name="Kosik K.S."/>
            <person name="Manning G."/>
            <person name="Degnan B.M."/>
            <person name="Rokhsar D.S."/>
        </authorList>
    </citation>
    <scope>NUCLEOTIDE SEQUENCE [LARGE SCALE GENOMIC DNA]</scope>
</reference>
<dbReference type="SUPFAM" id="SSF48403">
    <property type="entry name" value="Ankyrin repeat"/>
    <property type="match status" value="1"/>
</dbReference>
<evidence type="ECO:0000313" key="6">
    <source>
        <dbReference type="Proteomes" id="UP000007879"/>
    </source>
</evidence>
<feature type="transmembrane region" description="Helical" evidence="4">
    <location>
        <begin position="38"/>
        <end position="62"/>
    </location>
</feature>
<dbReference type="PROSITE" id="PS50088">
    <property type="entry name" value="ANK_REPEAT"/>
    <property type="match status" value="1"/>
</dbReference>